<dbReference type="Proteomes" id="UP000094764">
    <property type="component" value="Unassembled WGS sequence"/>
</dbReference>
<evidence type="ECO:0000313" key="3">
    <source>
        <dbReference type="EMBL" id="OEG17203.1"/>
    </source>
</evidence>
<feature type="compositionally biased region" description="Polar residues" evidence="1">
    <location>
        <begin position="30"/>
        <end position="41"/>
    </location>
</feature>
<dbReference type="OrthoDB" id="2078524at2"/>
<name>A0A1E5GX09_9ENTE</name>
<protein>
    <submittedName>
        <fullName evidence="3">Uncharacterized protein</fullName>
    </submittedName>
</protein>
<keyword evidence="2" id="KW-0812">Transmembrane</keyword>
<reference evidence="4" key="1">
    <citation type="submission" date="2016-09" db="EMBL/GenBank/DDBJ databases">
        <authorList>
            <person name="Gulvik C.A."/>
        </authorList>
    </citation>
    <scope>NUCLEOTIDE SEQUENCE [LARGE SCALE GENOMIC DNA]</scope>
    <source>
        <strain evidence="4">LMG 26306</strain>
    </source>
</reference>
<keyword evidence="4" id="KW-1185">Reference proteome</keyword>
<comment type="caution">
    <text evidence="3">The sequence shown here is derived from an EMBL/GenBank/DDBJ whole genome shotgun (WGS) entry which is preliminary data.</text>
</comment>
<dbReference type="AlphaFoldDB" id="A0A1E5GX09"/>
<sequence length="373" mass="43317">MKKRNIYLILLLIVIVSIGTLTVYNSKNNTSKVQSEENSTSDSKKKESSLKFPLDKNKPPFKDLKKEWDSMDFDRYFLMGAQQAWEAWPYAGKVWQGADYTNYGYGLANETYTWIAYPDKTIEKIYTKDLPDDIRTQIEVPVLFMDETYNGKAFAATVEKENYFDQPYQDTQFESLPKSTVHFAISTHELFHGFQGSWALKKNEYANVMDSDFLEKTNKSAANKEARKIRANLMNSLRKAILLPEKEKEYLDEAKYWHTKYKTEQSEDADFVRGTDLYEGSARYFDDAMSVRSVLGVDASKDEIFKAYQKMVKLDFTEEKDLSGPDESYELGGFTGMLLEKHNDNLDWQKRVEKGELLLDVLLEDYEAKLPEE</sequence>
<gene>
    <name evidence="3" type="ORF">BCR23_04150</name>
</gene>
<keyword evidence="2" id="KW-1133">Transmembrane helix</keyword>
<dbReference type="RefSeq" id="WP_069634524.1">
    <property type="nucleotide sequence ID" value="NZ_JXKZ01000002.1"/>
</dbReference>
<proteinExistence type="predicted"/>
<organism evidence="3 4">
    <name type="scientific">Enterococcus quebecensis</name>
    <dbReference type="NCBI Taxonomy" id="903983"/>
    <lineage>
        <taxon>Bacteria</taxon>
        <taxon>Bacillati</taxon>
        <taxon>Bacillota</taxon>
        <taxon>Bacilli</taxon>
        <taxon>Lactobacillales</taxon>
        <taxon>Enterococcaceae</taxon>
        <taxon>Enterococcus</taxon>
    </lineage>
</organism>
<keyword evidence="2" id="KW-0472">Membrane</keyword>
<feature type="transmembrane region" description="Helical" evidence="2">
    <location>
        <begin position="7"/>
        <end position="24"/>
    </location>
</feature>
<accession>A0A1E5GX09</accession>
<evidence type="ECO:0000256" key="1">
    <source>
        <dbReference type="SAM" id="MobiDB-lite"/>
    </source>
</evidence>
<evidence type="ECO:0000313" key="4">
    <source>
        <dbReference type="Proteomes" id="UP000094764"/>
    </source>
</evidence>
<dbReference type="EMBL" id="MIKB01000012">
    <property type="protein sequence ID" value="OEG17203.1"/>
    <property type="molecule type" value="Genomic_DNA"/>
</dbReference>
<evidence type="ECO:0000256" key="2">
    <source>
        <dbReference type="SAM" id="Phobius"/>
    </source>
</evidence>
<feature type="region of interest" description="Disordered" evidence="1">
    <location>
        <begin position="30"/>
        <end position="50"/>
    </location>
</feature>